<dbReference type="SUPFAM" id="SSF82199">
    <property type="entry name" value="SET domain"/>
    <property type="match status" value="1"/>
</dbReference>
<dbReference type="Proteomes" id="UP001334248">
    <property type="component" value="Unassembled WGS sequence"/>
</dbReference>
<dbReference type="RefSeq" id="XP_064734789.1">
    <property type="nucleotide sequence ID" value="XM_064869292.1"/>
</dbReference>
<evidence type="ECO:0000313" key="3">
    <source>
        <dbReference type="EMBL" id="KAK5946699.1"/>
    </source>
</evidence>
<comment type="caution">
    <text evidence="3">The sequence shown here is derived from an EMBL/GenBank/DDBJ whole genome shotgun (WGS) entry which is preliminary data.</text>
</comment>
<feature type="domain" description="SET" evidence="2">
    <location>
        <begin position="125"/>
        <end position="233"/>
    </location>
</feature>
<sequence length="388" mass="43262">MPFRRSQRKTSLQPDGPPQPHHGSHDRQAPATRVKDDAHESSGAGPPLKPPTNWPPNVKYRSQPCESRYLTENQRRWLCRKPQVTTGTDNTALPIIKLPQSRIEIDSRINIKVINDEQHPAHGQRGLFAARDLAPGELVVPYIGYVHSSTASERAVLEQLNNVNAERLLDDSEDVSGPHGSYIEKNNHEQDPPLAIGTWDTSSYDLNLHRDLEEDIELAVDAERMGNEARFCNDYRGVPASNVPDQASKQWDRRAKRGAKTWATKGAVDGESTTEGSGMPMAIPNAEFRDVWFEWTAEDEVDRPRDAATTLDEDSVKTLSIGEKHSGTKYPHRERRRKKAGMRGVAIFVMPAGKSGKRKHGIQAGQEVLVSYGKGFWAHHGLELAKGS</sequence>
<dbReference type="InterPro" id="IPR001214">
    <property type="entry name" value="SET_dom"/>
</dbReference>
<accession>A0ABR0S2J4</accession>
<dbReference type="GeneID" id="89994291"/>
<dbReference type="InterPro" id="IPR046341">
    <property type="entry name" value="SET_dom_sf"/>
</dbReference>
<evidence type="ECO:0000259" key="2">
    <source>
        <dbReference type="Pfam" id="PF00856"/>
    </source>
</evidence>
<dbReference type="EMBL" id="JAVHJV010000001">
    <property type="protein sequence ID" value="KAK5946699.1"/>
    <property type="molecule type" value="Genomic_DNA"/>
</dbReference>
<evidence type="ECO:0000256" key="1">
    <source>
        <dbReference type="SAM" id="MobiDB-lite"/>
    </source>
</evidence>
<protein>
    <recommendedName>
        <fullName evidence="2">SET domain-containing protein</fullName>
    </recommendedName>
</protein>
<gene>
    <name evidence="3" type="ORF">PMZ80_000842</name>
</gene>
<organism evidence="3 4">
    <name type="scientific">Knufia obscura</name>
    <dbReference type="NCBI Taxonomy" id="1635080"/>
    <lineage>
        <taxon>Eukaryota</taxon>
        <taxon>Fungi</taxon>
        <taxon>Dikarya</taxon>
        <taxon>Ascomycota</taxon>
        <taxon>Pezizomycotina</taxon>
        <taxon>Eurotiomycetes</taxon>
        <taxon>Chaetothyriomycetidae</taxon>
        <taxon>Chaetothyriales</taxon>
        <taxon>Trichomeriaceae</taxon>
        <taxon>Knufia</taxon>
    </lineage>
</organism>
<feature type="compositionally biased region" description="Basic and acidic residues" evidence="1">
    <location>
        <begin position="23"/>
        <end position="40"/>
    </location>
</feature>
<proteinExistence type="predicted"/>
<evidence type="ECO:0000313" key="4">
    <source>
        <dbReference type="Proteomes" id="UP001334248"/>
    </source>
</evidence>
<reference evidence="3 4" key="1">
    <citation type="journal article" date="2023" name="Res Sq">
        <title>Genomic and morphological characterization of Knufia obscura isolated from the Mars 2020 spacecraft assembly facility.</title>
        <authorList>
            <person name="Chander A.M."/>
            <person name="Teixeira M.M."/>
            <person name="Singh N.K."/>
            <person name="Williams M.P."/>
            <person name="Parker C.W."/>
            <person name="Leo P."/>
            <person name="Stajich J.E."/>
            <person name="Torok T."/>
            <person name="Tighe S."/>
            <person name="Mason C.E."/>
            <person name="Venkateswaran K."/>
        </authorList>
    </citation>
    <scope>NUCLEOTIDE SEQUENCE [LARGE SCALE GENOMIC DNA]</scope>
    <source>
        <strain evidence="3 4">CCFEE 5817</strain>
    </source>
</reference>
<name>A0ABR0S2J4_9EURO</name>
<dbReference type="Gene3D" id="2.170.270.10">
    <property type="entry name" value="SET domain"/>
    <property type="match status" value="1"/>
</dbReference>
<keyword evidence="4" id="KW-1185">Reference proteome</keyword>
<feature type="region of interest" description="Disordered" evidence="1">
    <location>
        <begin position="1"/>
        <end position="60"/>
    </location>
</feature>
<dbReference type="Pfam" id="PF00856">
    <property type="entry name" value="SET"/>
    <property type="match status" value="1"/>
</dbReference>